<evidence type="ECO:0000313" key="3">
    <source>
        <dbReference type="Proteomes" id="UP001497516"/>
    </source>
</evidence>
<dbReference type="Proteomes" id="UP001497516">
    <property type="component" value="Chromosome 7"/>
</dbReference>
<sequence length="447" mass="49796">MEAAFNSSSSSSLPLSFSYTFAAAATMGLNSAATNNMNISSTTTTNPWMDSRIWSRLPTRLLDRVIAFLPPPAFFRARCVCKRWYGLLFSTTFLHLYLHLSPPRPHCFLFFKHQAPTTTRRQTPTTTTTQAYLFDPYDVVWHRITFPLIPPSFSPAASSAGLICFISDDPGPKTLFLSNPLTGSISQIPSPTLRPRLFPSVGLSVKPSSIHVAVAGDDLISPYAVKNLSTESFHVDAAGFYSLWGTTSPLPRLCSLEAGQMASLGEGRYFYCMNHSPYSVLAHDVVSNCWFKIQAPMRRFLRSPSLVETKGRLVMVAAVEKSKLNVPRSLRMWSLQPCGATWVEIERMPHQLYAQFAEVEAGRGFDCVGHGEFVVILIRRSGNRGLLFDMWRKVWHWIPMCPYVAADGGGDDDDEAQLRGLPYEPRLATPVTGLLDQLTLPAFHSFN</sequence>
<gene>
    <name evidence="2" type="ORF">LTRI10_LOCUS42532</name>
</gene>
<dbReference type="InterPro" id="IPR015915">
    <property type="entry name" value="Kelch-typ_b-propeller"/>
</dbReference>
<dbReference type="InterPro" id="IPR001810">
    <property type="entry name" value="F-box_dom"/>
</dbReference>
<evidence type="ECO:0000259" key="1">
    <source>
        <dbReference type="PROSITE" id="PS50181"/>
    </source>
</evidence>
<dbReference type="SUPFAM" id="SSF81383">
    <property type="entry name" value="F-box domain"/>
    <property type="match status" value="1"/>
</dbReference>
<dbReference type="PANTHER" id="PTHR31672">
    <property type="entry name" value="BNACNNG10540D PROTEIN"/>
    <property type="match status" value="1"/>
</dbReference>
<protein>
    <recommendedName>
        <fullName evidence="1">F-box domain-containing protein</fullName>
    </recommendedName>
</protein>
<accession>A0AAV2FWY8</accession>
<dbReference type="Pfam" id="PF00646">
    <property type="entry name" value="F-box"/>
    <property type="match status" value="1"/>
</dbReference>
<dbReference type="PROSITE" id="PS50181">
    <property type="entry name" value="FBOX"/>
    <property type="match status" value="1"/>
</dbReference>
<feature type="domain" description="F-box" evidence="1">
    <location>
        <begin position="51"/>
        <end position="100"/>
    </location>
</feature>
<dbReference type="Gene3D" id="1.20.1280.50">
    <property type="match status" value="1"/>
</dbReference>
<dbReference type="SMART" id="SM00256">
    <property type="entry name" value="FBOX"/>
    <property type="match status" value="1"/>
</dbReference>
<dbReference type="AlphaFoldDB" id="A0AAV2FWY8"/>
<dbReference type="InterPro" id="IPR036047">
    <property type="entry name" value="F-box-like_dom_sf"/>
</dbReference>
<proteinExistence type="predicted"/>
<dbReference type="InterPro" id="IPR050796">
    <property type="entry name" value="SCF_F-box_component"/>
</dbReference>
<dbReference type="PANTHER" id="PTHR31672:SF12">
    <property type="entry name" value="F-BOX DOMAIN-CONTAINING PROTEIN"/>
    <property type="match status" value="1"/>
</dbReference>
<name>A0AAV2FWY8_9ROSI</name>
<organism evidence="2 3">
    <name type="scientific">Linum trigynum</name>
    <dbReference type="NCBI Taxonomy" id="586398"/>
    <lineage>
        <taxon>Eukaryota</taxon>
        <taxon>Viridiplantae</taxon>
        <taxon>Streptophyta</taxon>
        <taxon>Embryophyta</taxon>
        <taxon>Tracheophyta</taxon>
        <taxon>Spermatophyta</taxon>
        <taxon>Magnoliopsida</taxon>
        <taxon>eudicotyledons</taxon>
        <taxon>Gunneridae</taxon>
        <taxon>Pentapetalae</taxon>
        <taxon>rosids</taxon>
        <taxon>fabids</taxon>
        <taxon>Malpighiales</taxon>
        <taxon>Linaceae</taxon>
        <taxon>Linum</taxon>
    </lineage>
</organism>
<reference evidence="2 3" key="1">
    <citation type="submission" date="2024-04" db="EMBL/GenBank/DDBJ databases">
        <authorList>
            <person name="Fracassetti M."/>
        </authorList>
    </citation>
    <scope>NUCLEOTIDE SEQUENCE [LARGE SCALE GENOMIC DNA]</scope>
</reference>
<evidence type="ECO:0000313" key="2">
    <source>
        <dbReference type="EMBL" id="CAL1402542.1"/>
    </source>
</evidence>
<dbReference type="SUPFAM" id="SSF117281">
    <property type="entry name" value="Kelch motif"/>
    <property type="match status" value="1"/>
</dbReference>
<dbReference type="FunFam" id="1.20.1280.50:FF:000040">
    <property type="entry name" value="protein UNUSUAL FLORAL ORGANS"/>
    <property type="match status" value="1"/>
</dbReference>
<dbReference type="EMBL" id="OZ034820">
    <property type="protein sequence ID" value="CAL1402542.1"/>
    <property type="molecule type" value="Genomic_DNA"/>
</dbReference>
<dbReference type="Gene3D" id="2.120.10.80">
    <property type="entry name" value="Kelch-type beta propeller"/>
    <property type="match status" value="1"/>
</dbReference>
<keyword evidence="3" id="KW-1185">Reference proteome</keyword>